<reference evidence="6" key="1">
    <citation type="submission" date="2021-02" db="EMBL/GenBank/DDBJ databases">
        <authorList>
            <person name="Nowell W R."/>
        </authorList>
    </citation>
    <scope>NUCLEOTIDE SEQUENCE</scope>
</reference>
<dbReference type="InterPro" id="IPR006141">
    <property type="entry name" value="Intein_N"/>
</dbReference>
<comment type="caution">
    <text evidence="2">Lacks conserved residue(s) required for the propagation of feature annotation.</text>
</comment>
<dbReference type="AlphaFoldDB" id="A0A815XUU7"/>
<dbReference type="InterPro" id="IPR001767">
    <property type="entry name" value="Hedgehog_Hint"/>
</dbReference>
<feature type="domain" description="EGF-like" evidence="5">
    <location>
        <begin position="4"/>
        <end position="36"/>
    </location>
</feature>
<evidence type="ECO:0000256" key="4">
    <source>
        <dbReference type="SAM" id="SignalP"/>
    </source>
</evidence>
<feature type="chain" id="PRO_5032745203" description="EGF-like domain-containing protein" evidence="4">
    <location>
        <begin position="19"/>
        <end position="329"/>
    </location>
</feature>
<dbReference type="PANTHER" id="PTHR11889:SF31">
    <property type="entry name" value="PROTEIN HEDGEHOG"/>
    <property type="match status" value="1"/>
</dbReference>
<dbReference type="PROSITE" id="PS50026">
    <property type="entry name" value="EGF_3"/>
    <property type="match status" value="2"/>
</dbReference>
<evidence type="ECO:0000259" key="5">
    <source>
        <dbReference type="PROSITE" id="PS50026"/>
    </source>
</evidence>
<dbReference type="Proteomes" id="UP000663828">
    <property type="component" value="Unassembled WGS sequence"/>
</dbReference>
<dbReference type="Gene3D" id="2.170.16.10">
    <property type="entry name" value="Hedgehog/Intein (Hint) domain"/>
    <property type="match status" value="1"/>
</dbReference>
<feature type="disulfide bond" evidence="2">
    <location>
        <begin position="72"/>
        <end position="82"/>
    </location>
</feature>
<dbReference type="GO" id="GO:0016540">
    <property type="term" value="P:protein autoprocessing"/>
    <property type="evidence" value="ECO:0007669"/>
    <property type="project" value="InterPro"/>
</dbReference>
<evidence type="ECO:0000313" key="7">
    <source>
        <dbReference type="Proteomes" id="UP000663828"/>
    </source>
</evidence>
<evidence type="ECO:0000256" key="2">
    <source>
        <dbReference type="PROSITE-ProRule" id="PRU00076"/>
    </source>
</evidence>
<dbReference type="InterPro" id="IPR036844">
    <property type="entry name" value="Hint_dom_sf"/>
</dbReference>
<evidence type="ECO:0000313" key="6">
    <source>
        <dbReference type="EMBL" id="CAF1562050.1"/>
    </source>
</evidence>
<keyword evidence="3" id="KW-1133">Transmembrane helix</keyword>
<gene>
    <name evidence="6" type="ORF">XAT740_LOCUS43701</name>
</gene>
<dbReference type="PROSITE" id="PS00022">
    <property type="entry name" value="EGF_1"/>
    <property type="match status" value="2"/>
</dbReference>
<dbReference type="Gene3D" id="2.10.25.10">
    <property type="entry name" value="Laminin"/>
    <property type="match status" value="2"/>
</dbReference>
<feature type="disulfide bond" evidence="2">
    <location>
        <begin position="8"/>
        <end position="18"/>
    </location>
</feature>
<feature type="disulfide bond" evidence="2">
    <location>
        <begin position="26"/>
        <end position="35"/>
    </location>
</feature>
<comment type="caution">
    <text evidence="6">The sequence shown here is derived from an EMBL/GenBank/DDBJ whole genome shotgun (WGS) entry which is preliminary data.</text>
</comment>
<dbReference type="SMART" id="SM00306">
    <property type="entry name" value="HintN"/>
    <property type="match status" value="1"/>
</dbReference>
<sequence length="329" mass="36828">MFLFLAACLPVCQNGGTCNSPGSCTCTSSWTGATCTTPVCSPTCSNGGTCTSPNTCSCTSSWTGSRCTTPVCSPTCSNGGTCTAPNTCACTSSWQGASCQSAKSCYYGKDKVRLINGNERSIESLKIGDRVWTISSDGKSLIEDEIILMMHNGRNVSTLFYTFKTIDGNELSLTDRHNLPIYDKKENQIKIVRSSLVKREHYLLMNNYKIPIENISLNTKIGFYSPLTLTGYLTVNNISTSVFSDSYKVSSDTVQFVFFPVRIYYRLTRWIYGEKYIPFTEIIDGLHPIAQMYKEYQSFLRFLVRLPEYFFSTLILALILHFLQKFIKQ</sequence>
<dbReference type="CDD" id="cd00054">
    <property type="entry name" value="EGF_CA"/>
    <property type="match status" value="1"/>
</dbReference>
<dbReference type="InterPro" id="IPR050387">
    <property type="entry name" value="Hedgehog_Signaling"/>
</dbReference>
<dbReference type="EMBL" id="CAJNOR010005428">
    <property type="protein sequence ID" value="CAF1562050.1"/>
    <property type="molecule type" value="Genomic_DNA"/>
</dbReference>
<keyword evidence="4" id="KW-0732">Signal</keyword>
<dbReference type="InterPro" id="IPR000742">
    <property type="entry name" value="EGF"/>
</dbReference>
<organism evidence="6 7">
    <name type="scientific">Adineta ricciae</name>
    <name type="common">Rotifer</name>
    <dbReference type="NCBI Taxonomy" id="249248"/>
    <lineage>
        <taxon>Eukaryota</taxon>
        <taxon>Metazoa</taxon>
        <taxon>Spiralia</taxon>
        <taxon>Gnathifera</taxon>
        <taxon>Rotifera</taxon>
        <taxon>Eurotatoria</taxon>
        <taxon>Bdelloidea</taxon>
        <taxon>Adinetida</taxon>
        <taxon>Adinetidae</taxon>
        <taxon>Adineta</taxon>
    </lineage>
</organism>
<name>A0A815XUU7_ADIRI</name>
<keyword evidence="2" id="KW-0245">EGF-like domain</keyword>
<dbReference type="SMART" id="SM00181">
    <property type="entry name" value="EGF"/>
    <property type="match status" value="3"/>
</dbReference>
<feature type="transmembrane region" description="Helical" evidence="3">
    <location>
        <begin position="309"/>
        <end position="327"/>
    </location>
</feature>
<accession>A0A815XUU7</accession>
<feature type="domain" description="EGF-like" evidence="5">
    <location>
        <begin position="68"/>
        <end position="100"/>
    </location>
</feature>
<dbReference type="Pfam" id="PF07974">
    <property type="entry name" value="EGF_2"/>
    <property type="match status" value="2"/>
</dbReference>
<dbReference type="CDD" id="cd00081">
    <property type="entry name" value="Hint"/>
    <property type="match status" value="1"/>
</dbReference>
<feature type="disulfide bond" evidence="2">
    <location>
        <begin position="90"/>
        <end position="99"/>
    </location>
</feature>
<proteinExistence type="predicted"/>
<dbReference type="Pfam" id="PF01079">
    <property type="entry name" value="Hint"/>
    <property type="match status" value="1"/>
</dbReference>
<keyword evidence="7" id="KW-1185">Reference proteome</keyword>
<dbReference type="PROSITE" id="PS50817">
    <property type="entry name" value="INTEIN_N_TER"/>
    <property type="match status" value="1"/>
</dbReference>
<protein>
    <recommendedName>
        <fullName evidence="5">EGF-like domain-containing protein</fullName>
    </recommendedName>
</protein>
<dbReference type="GO" id="GO:0016539">
    <property type="term" value="P:intein-mediated protein splicing"/>
    <property type="evidence" value="ECO:0007669"/>
    <property type="project" value="InterPro"/>
</dbReference>
<feature type="signal peptide" evidence="4">
    <location>
        <begin position="1"/>
        <end position="18"/>
    </location>
</feature>
<keyword evidence="3" id="KW-0472">Membrane</keyword>
<evidence type="ECO:0000256" key="3">
    <source>
        <dbReference type="SAM" id="Phobius"/>
    </source>
</evidence>
<dbReference type="InterPro" id="IPR013111">
    <property type="entry name" value="EGF_extracell"/>
</dbReference>
<keyword evidence="1 2" id="KW-1015">Disulfide bond</keyword>
<dbReference type="SUPFAM" id="SSF51294">
    <property type="entry name" value="Hedgehog/intein (Hint) domain"/>
    <property type="match status" value="1"/>
</dbReference>
<keyword evidence="3" id="KW-0812">Transmembrane</keyword>
<dbReference type="InterPro" id="IPR003587">
    <property type="entry name" value="Hint_dom_N"/>
</dbReference>
<evidence type="ECO:0000256" key="1">
    <source>
        <dbReference type="ARBA" id="ARBA00023157"/>
    </source>
</evidence>
<dbReference type="PANTHER" id="PTHR11889">
    <property type="entry name" value="HEDGEHOG"/>
    <property type="match status" value="1"/>
</dbReference>
<dbReference type="FunFam" id="2.10.25.10:FF:000020">
    <property type="entry name" value="Latent-transforming growth factor beta-binding protein 1"/>
    <property type="match status" value="1"/>
</dbReference>